<evidence type="ECO:0000313" key="3">
    <source>
        <dbReference type="Proteomes" id="UP000263642"/>
    </source>
</evidence>
<comment type="caution">
    <text evidence="2">The sequence shown here is derived from an EMBL/GenBank/DDBJ whole genome shotgun (WGS) entry which is preliminary data.</text>
</comment>
<evidence type="ECO:0000256" key="1">
    <source>
        <dbReference type="SAM" id="Phobius"/>
    </source>
</evidence>
<evidence type="ECO:0000313" key="2">
    <source>
        <dbReference type="EMBL" id="HCO24872.1"/>
    </source>
</evidence>
<accession>A0A3D3R9W5</accession>
<keyword evidence="1" id="KW-0812">Transmembrane</keyword>
<dbReference type="EMBL" id="DQAY01000110">
    <property type="protein sequence ID" value="HCO24872.1"/>
    <property type="molecule type" value="Genomic_DNA"/>
</dbReference>
<reference evidence="2 3" key="1">
    <citation type="journal article" date="2018" name="Nat. Biotechnol.">
        <title>A standardized bacterial taxonomy based on genome phylogeny substantially revises the tree of life.</title>
        <authorList>
            <person name="Parks D.H."/>
            <person name="Chuvochina M."/>
            <person name="Waite D.W."/>
            <person name="Rinke C."/>
            <person name="Skarshewski A."/>
            <person name="Chaumeil P.A."/>
            <person name="Hugenholtz P."/>
        </authorList>
    </citation>
    <scope>NUCLEOTIDE SEQUENCE [LARGE SCALE GENOMIC DNA]</scope>
    <source>
        <strain evidence="2">UBA9375</strain>
    </source>
</reference>
<organism evidence="2 3">
    <name type="scientific">Gimesia maris</name>
    <dbReference type="NCBI Taxonomy" id="122"/>
    <lineage>
        <taxon>Bacteria</taxon>
        <taxon>Pseudomonadati</taxon>
        <taxon>Planctomycetota</taxon>
        <taxon>Planctomycetia</taxon>
        <taxon>Planctomycetales</taxon>
        <taxon>Planctomycetaceae</taxon>
        <taxon>Gimesia</taxon>
    </lineage>
</organism>
<protein>
    <submittedName>
        <fullName evidence="2">Uncharacterized protein</fullName>
    </submittedName>
</protein>
<feature type="transmembrane region" description="Helical" evidence="1">
    <location>
        <begin position="12"/>
        <end position="33"/>
    </location>
</feature>
<dbReference type="Proteomes" id="UP000263642">
    <property type="component" value="Unassembled WGS sequence"/>
</dbReference>
<keyword evidence="1" id="KW-1133">Transmembrane helix</keyword>
<name>A0A3D3R9W5_9PLAN</name>
<keyword evidence="1" id="KW-0472">Membrane</keyword>
<proteinExistence type="predicted"/>
<sequence>MFKRVTSWLNYLLLSPAVLCIVLVAFFSGSLLLCNHLINVDTSGRPLTYQCTIFKNHPVTQELIDATSELNWQSDPELVARVDELCEILAQMKADREQNIVSTADKDHLDDHQDWFVDISVPVRQASMESIRESEM</sequence>
<dbReference type="AlphaFoldDB" id="A0A3D3R9W5"/>
<gene>
    <name evidence="2" type="ORF">DIT97_18275</name>
</gene>